<feature type="region of interest" description="Disordered" evidence="3">
    <location>
        <begin position="50"/>
        <end position="108"/>
    </location>
</feature>
<dbReference type="AlphaFoldDB" id="A0A2K1JV08"/>
<dbReference type="Gramene" id="Pp3c11_17190V3.2">
    <property type="protein sequence ID" value="Pp3c11_17190V3.2"/>
    <property type="gene ID" value="Pp3c11_17190"/>
</dbReference>
<dbReference type="STRING" id="3218.A0A2K1JV08"/>
<gene>
    <name evidence="4" type="ORF">PHYPA_015134</name>
</gene>
<keyword evidence="6" id="KW-1185">Reference proteome</keyword>
<comment type="similarity">
    <text evidence="1">Belongs to the OPA3 family.</text>
</comment>
<keyword evidence="2" id="KW-0175">Coiled coil</keyword>
<dbReference type="PANTHER" id="PTHR12499:SF0">
    <property type="entry name" value="OPTIC ATROPHY 3 PROTEIN"/>
    <property type="match status" value="1"/>
</dbReference>
<dbReference type="InterPro" id="IPR010754">
    <property type="entry name" value="OPA3-like"/>
</dbReference>
<dbReference type="Proteomes" id="UP000006727">
    <property type="component" value="Chromosome 11"/>
</dbReference>
<dbReference type="OMA" id="FIGEAFM"/>
<dbReference type="Gramene" id="Pp3c11_17190V3.1">
    <property type="protein sequence ID" value="Pp3c11_17190V3.1"/>
    <property type="gene ID" value="Pp3c11_17190"/>
</dbReference>
<name>A0A2K1JV08_PHYPA</name>
<evidence type="ECO:0000313" key="4">
    <source>
        <dbReference type="EMBL" id="PNR45363.1"/>
    </source>
</evidence>
<dbReference type="EnsemblPlants" id="Pp3c11_17190V3.2">
    <property type="protein sequence ID" value="Pp3c11_17190V3.2"/>
    <property type="gene ID" value="Pp3c11_17190"/>
</dbReference>
<feature type="compositionally biased region" description="Basic and acidic residues" evidence="3">
    <location>
        <begin position="50"/>
        <end position="69"/>
    </location>
</feature>
<evidence type="ECO:0000313" key="5">
    <source>
        <dbReference type="EnsemblPlants" id="Pp3c11_17190V3.1"/>
    </source>
</evidence>
<evidence type="ECO:0000256" key="2">
    <source>
        <dbReference type="ARBA" id="ARBA00023054"/>
    </source>
</evidence>
<dbReference type="PANTHER" id="PTHR12499">
    <property type="entry name" value="OPTIC ATROPHY 3 PROTEIN OPA3"/>
    <property type="match status" value="1"/>
</dbReference>
<proteinExistence type="inferred from homology"/>
<accession>A0A2K1JV08</accession>
<reference evidence="4 6" key="1">
    <citation type="journal article" date="2008" name="Science">
        <title>The Physcomitrella genome reveals evolutionary insights into the conquest of land by plants.</title>
        <authorList>
            <person name="Rensing S."/>
            <person name="Lang D."/>
            <person name="Zimmer A."/>
            <person name="Terry A."/>
            <person name="Salamov A."/>
            <person name="Shapiro H."/>
            <person name="Nishiyama T."/>
            <person name="Perroud P.-F."/>
            <person name="Lindquist E."/>
            <person name="Kamisugi Y."/>
            <person name="Tanahashi T."/>
            <person name="Sakakibara K."/>
            <person name="Fujita T."/>
            <person name="Oishi K."/>
            <person name="Shin-I T."/>
            <person name="Kuroki Y."/>
            <person name="Toyoda A."/>
            <person name="Suzuki Y."/>
            <person name="Hashimoto A."/>
            <person name="Yamaguchi K."/>
            <person name="Sugano A."/>
            <person name="Kohara Y."/>
            <person name="Fujiyama A."/>
            <person name="Anterola A."/>
            <person name="Aoki S."/>
            <person name="Ashton N."/>
            <person name="Barbazuk W.B."/>
            <person name="Barker E."/>
            <person name="Bennetzen J."/>
            <person name="Bezanilla M."/>
            <person name="Blankenship R."/>
            <person name="Cho S.H."/>
            <person name="Dutcher S."/>
            <person name="Estelle M."/>
            <person name="Fawcett J.A."/>
            <person name="Gundlach H."/>
            <person name="Hanada K."/>
            <person name="Heyl A."/>
            <person name="Hicks K.A."/>
            <person name="Hugh J."/>
            <person name="Lohr M."/>
            <person name="Mayer K."/>
            <person name="Melkozernov A."/>
            <person name="Murata T."/>
            <person name="Nelson D."/>
            <person name="Pils B."/>
            <person name="Prigge M."/>
            <person name="Reiss B."/>
            <person name="Renner T."/>
            <person name="Rombauts S."/>
            <person name="Rushton P."/>
            <person name="Sanderfoot A."/>
            <person name="Schween G."/>
            <person name="Shiu S.-H."/>
            <person name="Stueber K."/>
            <person name="Theodoulou F.L."/>
            <person name="Tu H."/>
            <person name="Van de Peer Y."/>
            <person name="Verrier P.J."/>
            <person name="Waters E."/>
            <person name="Wood A."/>
            <person name="Yang L."/>
            <person name="Cove D."/>
            <person name="Cuming A."/>
            <person name="Hasebe M."/>
            <person name="Lucas S."/>
            <person name="Mishler D.B."/>
            <person name="Reski R."/>
            <person name="Grigoriev I."/>
            <person name="Quatrano R.S."/>
            <person name="Boore J.L."/>
        </authorList>
    </citation>
    <scope>NUCLEOTIDE SEQUENCE [LARGE SCALE GENOMIC DNA]</scope>
    <source>
        <strain evidence="5 6">cv. Gransden 2004</strain>
    </source>
</reference>
<protein>
    <submittedName>
        <fullName evidence="4 5">Uncharacterized protein</fullName>
    </submittedName>
</protein>
<dbReference type="EnsemblPlants" id="Pp3c11_17190V3.1">
    <property type="protein sequence ID" value="Pp3c11_17190V3.1"/>
    <property type="gene ID" value="Pp3c11_17190"/>
</dbReference>
<reference evidence="4 6" key="2">
    <citation type="journal article" date="2018" name="Plant J.">
        <title>The Physcomitrella patens chromosome-scale assembly reveals moss genome structure and evolution.</title>
        <authorList>
            <person name="Lang D."/>
            <person name="Ullrich K.K."/>
            <person name="Murat F."/>
            <person name="Fuchs J."/>
            <person name="Jenkins J."/>
            <person name="Haas F.B."/>
            <person name="Piednoel M."/>
            <person name="Gundlach H."/>
            <person name="Van Bel M."/>
            <person name="Meyberg R."/>
            <person name="Vives C."/>
            <person name="Morata J."/>
            <person name="Symeonidi A."/>
            <person name="Hiss M."/>
            <person name="Muchero W."/>
            <person name="Kamisugi Y."/>
            <person name="Saleh O."/>
            <person name="Blanc G."/>
            <person name="Decker E.L."/>
            <person name="van Gessel N."/>
            <person name="Grimwood J."/>
            <person name="Hayes R.D."/>
            <person name="Graham S.W."/>
            <person name="Gunter L.E."/>
            <person name="McDaniel S.F."/>
            <person name="Hoernstein S.N.W."/>
            <person name="Larsson A."/>
            <person name="Li F.W."/>
            <person name="Perroud P.F."/>
            <person name="Phillips J."/>
            <person name="Ranjan P."/>
            <person name="Rokshar D.S."/>
            <person name="Rothfels C.J."/>
            <person name="Schneider L."/>
            <person name="Shu S."/>
            <person name="Stevenson D.W."/>
            <person name="Thummler F."/>
            <person name="Tillich M."/>
            <person name="Villarreal Aguilar J.C."/>
            <person name="Widiez T."/>
            <person name="Wong G.K."/>
            <person name="Wymore A."/>
            <person name="Zhang Y."/>
            <person name="Zimmer A.D."/>
            <person name="Quatrano R.S."/>
            <person name="Mayer K.F.X."/>
            <person name="Goodstein D."/>
            <person name="Casacuberta J.M."/>
            <person name="Vandepoele K."/>
            <person name="Reski R."/>
            <person name="Cuming A.C."/>
            <person name="Tuskan G.A."/>
            <person name="Maumus F."/>
            <person name="Salse J."/>
            <person name="Schmutz J."/>
            <person name="Rensing S.A."/>
        </authorList>
    </citation>
    <scope>NUCLEOTIDE SEQUENCE [LARGE SCALE GENOMIC DNA]</scope>
    <source>
        <strain evidence="5 6">cv. Gransden 2004</strain>
    </source>
</reference>
<dbReference type="Pfam" id="PF07047">
    <property type="entry name" value="OPA3"/>
    <property type="match status" value="1"/>
</dbReference>
<evidence type="ECO:0000313" key="6">
    <source>
        <dbReference type="Proteomes" id="UP000006727"/>
    </source>
</evidence>
<dbReference type="EMBL" id="ABEU02000011">
    <property type="protein sequence ID" value="PNR45363.1"/>
    <property type="molecule type" value="Genomic_DNA"/>
</dbReference>
<evidence type="ECO:0000256" key="1">
    <source>
        <dbReference type="ARBA" id="ARBA00007584"/>
    </source>
</evidence>
<organism evidence="4">
    <name type="scientific">Physcomitrium patens</name>
    <name type="common">Spreading-leaved earth moss</name>
    <name type="synonym">Physcomitrella patens</name>
    <dbReference type="NCBI Taxonomy" id="3218"/>
    <lineage>
        <taxon>Eukaryota</taxon>
        <taxon>Viridiplantae</taxon>
        <taxon>Streptophyta</taxon>
        <taxon>Embryophyta</taxon>
        <taxon>Bryophyta</taxon>
        <taxon>Bryophytina</taxon>
        <taxon>Bryopsida</taxon>
        <taxon>Funariidae</taxon>
        <taxon>Funariales</taxon>
        <taxon>Funariaceae</taxon>
        <taxon>Physcomitrium</taxon>
    </lineage>
</organism>
<dbReference type="PaxDb" id="3218-PP1S80_125V6.1"/>
<sequence>MQRRLSSLETNVEIRPLNGEKAVQAASDFIGEAFMSGVGTAVIIFEVQRSSRAESRKEEARKQELEMARGRGSTSWIPGMSKQEEKNHVRTSFSPSPPEAAQNQITAR</sequence>
<evidence type="ECO:0000256" key="3">
    <source>
        <dbReference type="SAM" id="MobiDB-lite"/>
    </source>
</evidence>
<reference evidence="5" key="3">
    <citation type="submission" date="2020-12" db="UniProtKB">
        <authorList>
            <consortium name="EnsemblPlants"/>
        </authorList>
    </citation>
    <scope>IDENTIFICATION</scope>
</reference>
<dbReference type="InParanoid" id="A0A2K1JV08"/>